<dbReference type="RefSeq" id="WP_341835198.1">
    <property type="nucleotide sequence ID" value="NZ_CP149822.1"/>
</dbReference>
<gene>
    <name evidence="1" type="ORF">WJU16_20115</name>
</gene>
<protein>
    <submittedName>
        <fullName evidence="1">HAD family phosphatase</fullName>
    </submittedName>
</protein>
<dbReference type="CDD" id="cd02603">
    <property type="entry name" value="HAD_sEH-N_like"/>
    <property type="match status" value="1"/>
</dbReference>
<dbReference type="Pfam" id="PF13419">
    <property type="entry name" value="HAD_2"/>
    <property type="match status" value="1"/>
</dbReference>
<dbReference type="Proteomes" id="UP001485459">
    <property type="component" value="Chromosome"/>
</dbReference>
<dbReference type="Gene3D" id="3.40.50.1000">
    <property type="entry name" value="HAD superfamily/HAD-like"/>
    <property type="match status" value="1"/>
</dbReference>
<proteinExistence type="predicted"/>
<dbReference type="InterPro" id="IPR006439">
    <property type="entry name" value="HAD-SF_hydro_IA"/>
</dbReference>
<reference evidence="2" key="1">
    <citation type="submission" date="2024-03" db="EMBL/GenBank/DDBJ databases">
        <title>Chitinophaga horti sp. nov., isolated from garden soil.</title>
        <authorList>
            <person name="Lee D.S."/>
            <person name="Han D.M."/>
            <person name="Baek J.H."/>
            <person name="Choi D.G."/>
            <person name="Jeon J.H."/>
            <person name="Jeon C.O."/>
        </authorList>
    </citation>
    <scope>NUCLEOTIDE SEQUENCE [LARGE SCALE GENOMIC DNA]</scope>
    <source>
        <strain evidence="2">GPA1</strain>
    </source>
</reference>
<dbReference type="SFLD" id="SFLDG01129">
    <property type="entry name" value="C1.5:_HAD__Beta-PGM__Phosphata"/>
    <property type="match status" value="1"/>
</dbReference>
<evidence type="ECO:0000313" key="2">
    <source>
        <dbReference type="Proteomes" id="UP001485459"/>
    </source>
</evidence>
<sequence>MKNHKYQSVIFDLGAVLVDWNPRYLYSKIFATPEETDHFLENICTSDWNEMQDEGRSLQDGTELLVSQHPAFEAQIRAFYGRWKEMLGGDIPGTVEILKELKESGQFKLYALTNWSSETFPIAIIEYPWLQWFDGIVVSGKEKMRKPQDAFYQLLVDRHAIDKSQAIFIDDNLRNVKAAEAFGIETIHFTSPEKLREALTSRGILSGAALQQQ</sequence>
<dbReference type="SUPFAM" id="SSF56784">
    <property type="entry name" value="HAD-like"/>
    <property type="match status" value="1"/>
</dbReference>
<dbReference type="PANTHER" id="PTHR43611:SF3">
    <property type="entry name" value="FLAVIN MONONUCLEOTIDE HYDROLASE 1, CHLOROPLATIC"/>
    <property type="match status" value="1"/>
</dbReference>
<evidence type="ECO:0000313" key="1">
    <source>
        <dbReference type="EMBL" id="WZN40275.1"/>
    </source>
</evidence>
<name>A0ABZ2YKS1_9BACT</name>
<keyword evidence="2" id="KW-1185">Reference proteome</keyword>
<dbReference type="InterPro" id="IPR023198">
    <property type="entry name" value="PGP-like_dom2"/>
</dbReference>
<dbReference type="PANTHER" id="PTHR43611">
    <property type="entry name" value="ALPHA-D-GLUCOSE 1-PHOSPHATE PHOSPHATASE"/>
    <property type="match status" value="1"/>
</dbReference>
<dbReference type="Gene3D" id="1.10.150.240">
    <property type="entry name" value="Putative phosphatase, domain 2"/>
    <property type="match status" value="1"/>
</dbReference>
<dbReference type="PRINTS" id="PR00413">
    <property type="entry name" value="HADHALOGNASE"/>
</dbReference>
<dbReference type="SFLD" id="SFLDS00003">
    <property type="entry name" value="Haloacid_Dehalogenase"/>
    <property type="match status" value="1"/>
</dbReference>
<dbReference type="InterPro" id="IPR041492">
    <property type="entry name" value="HAD_2"/>
</dbReference>
<dbReference type="NCBIfam" id="TIGR01509">
    <property type="entry name" value="HAD-SF-IA-v3"/>
    <property type="match status" value="1"/>
</dbReference>
<accession>A0ABZ2YKS1</accession>
<dbReference type="EMBL" id="CP149822">
    <property type="protein sequence ID" value="WZN40275.1"/>
    <property type="molecule type" value="Genomic_DNA"/>
</dbReference>
<dbReference type="InterPro" id="IPR036412">
    <property type="entry name" value="HAD-like_sf"/>
</dbReference>
<organism evidence="1 2">
    <name type="scientific">Chitinophaga pollutisoli</name>
    <dbReference type="NCBI Taxonomy" id="3133966"/>
    <lineage>
        <taxon>Bacteria</taxon>
        <taxon>Pseudomonadati</taxon>
        <taxon>Bacteroidota</taxon>
        <taxon>Chitinophagia</taxon>
        <taxon>Chitinophagales</taxon>
        <taxon>Chitinophagaceae</taxon>
        <taxon>Chitinophaga</taxon>
    </lineage>
</organism>
<dbReference type="InterPro" id="IPR023214">
    <property type="entry name" value="HAD_sf"/>
</dbReference>